<dbReference type="HOGENOM" id="CLU_1250428_0_0_1"/>
<feature type="region of interest" description="Disordered" evidence="1">
    <location>
        <begin position="158"/>
        <end position="221"/>
    </location>
</feature>
<dbReference type="Proteomes" id="UP000027730">
    <property type="component" value="Unassembled WGS sequence"/>
</dbReference>
<keyword evidence="3" id="KW-1185">Reference proteome</keyword>
<dbReference type="RefSeq" id="XP_013426304.1">
    <property type="nucleotide sequence ID" value="XM_013570850.1"/>
</dbReference>
<sequence>MFSKALHSSIASWSFHDDSFTQATKDKVFLYQLSHQDIKAITPHTLVIGNVCDEDRTSTKIHRQLADLNILIKSDNHLNAAAINGTSMAKNIVLITRHKLSLLVNLLFWWEEEMMRWDGFEAKKANYAQQLEEAHPDESAEERSRKMNEAVKIITVMQRDMPSQRQEGKETSWNTTGGSRREWELRESERWVSERGGPGGEVVEDEHGLPAYEHSGVDGRE</sequence>
<evidence type="ECO:0000313" key="3">
    <source>
        <dbReference type="Proteomes" id="UP000027730"/>
    </source>
</evidence>
<dbReference type="GeneID" id="25413744"/>
<feature type="compositionally biased region" description="Polar residues" evidence="1">
    <location>
        <begin position="161"/>
        <end position="178"/>
    </location>
</feature>
<dbReference type="EMBL" id="KL584712">
    <property type="protein sequence ID" value="KEQ71900.1"/>
    <property type="molecule type" value="Genomic_DNA"/>
</dbReference>
<proteinExistence type="predicted"/>
<organism evidence="2 3">
    <name type="scientific">Aureobasidium namibiae CBS 147.97</name>
    <dbReference type="NCBI Taxonomy" id="1043004"/>
    <lineage>
        <taxon>Eukaryota</taxon>
        <taxon>Fungi</taxon>
        <taxon>Dikarya</taxon>
        <taxon>Ascomycota</taxon>
        <taxon>Pezizomycotina</taxon>
        <taxon>Dothideomycetes</taxon>
        <taxon>Dothideomycetidae</taxon>
        <taxon>Dothideales</taxon>
        <taxon>Saccotheciaceae</taxon>
        <taxon>Aureobasidium</taxon>
    </lineage>
</organism>
<gene>
    <name evidence="2" type="ORF">M436DRAFT_64712</name>
</gene>
<dbReference type="AlphaFoldDB" id="A0A074WFM7"/>
<name>A0A074WFM7_9PEZI</name>
<feature type="compositionally biased region" description="Basic and acidic residues" evidence="1">
    <location>
        <begin position="179"/>
        <end position="193"/>
    </location>
</feature>
<accession>A0A074WFM7</accession>
<reference evidence="2 3" key="1">
    <citation type="journal article" date="2014" name="BMC Genomics">
        <title>Genome sequencing of four Aureobasidium pullulans varieties: biotechnological potential, stress tolerance, and description of new species.</title>
        <authorList>
            <person name="Gostin Ar C."/>
            <person name="Ohm R.A."/>
            <person name="Kogej T."/>
            <person name="Sonjak S."/>
            <person name="Turk M."/>
            <person name="Zajc J."/>
            <person name="Zalar P."/>
            <person name="Grube M."/>
            <person name="Sun H."/>
            <person name="Han J."/>
            <person name="Sharma A."/>
            <person name="Chiniquy J."/>
            <person name="Ngan C.Y."/>
            <person name="Lipzen A."/>
            <person name="Barry K."/>
            <person name="Grigoriev I.V."/>
            <person name="Gunde-Cimerman N."/>
        </authorList>
    </citation>
    <scope>NUCLEOTIDE SEQUENCE [LARGE SCALE GENOMIC DNA]</scope>
    <source>
        <strain evidence="2 3">CBS 147.97</strain>
    </source>
</reference>
<evidence type="ECO:0000256" key="1">
    <source>
        <dbReference type="SAM" id="MobiDB-lite"/>
    </source>
</evidence>
<evidence type="ECO:0000313" key="2">
    <source>
        <dbReference type="EMBL" id="KEQ71900.1"/>
    </source>
</evidence>
<protein>
    <submittedName>
        <fullName evidence="2">Uncharacterized protein</fullName>
    </submittedName>
</protein>
<dbReference type="OrthoDB" id="5244524at2759"/>